<dbReference type="GO" id="GO:0016757">
    <property type="term" value="F:glycosyltransferase activity"/>
    <property type="evidence" value="ECO:0007669"/>
    <property type="project" value="TreeGrafter"/>
</dbReference>
<dbReference type="Pfam" id="PF13439">
    <property type="entry name" value="Glyco_transf_4"/>
    <property type="match status" value="1"/>
</dbReference>
<dbReference type="Pfam" id="PF13692">
    <property type="entry name" value="Glyco_trans_1_4"/>
    <property type="match status" value="1"/>
</dbReference>
<dbReference type="CDD" id="cd03801">
    <property type="entry name" value="GT4_PimA-like"/>
    <property type="match status" value="1"/>
</dbReference>
<dbReference type="RefSeq" id="WP_158675139.1">
    <property type="nucleotide sequence ID" value="NZ_AP018437.1"/>
</dbReference>
<keyword evidence="2" id="KW-0808">Transferase</keyword>
<dbReference type="Proteomes" id="UP000256388">
    <property type="component" value="Unassembled WGS sequence"/>
</dbReference>
<organism evidence="2 3">
    <name type="scientific">Pelolinea submarina</name>
    <dbReference type="NCBI Taxonomy" id="913107"/>
    <lineage>
        <taxon>Bacteria</taxon>
        <taxon>Bacillati</taxon>
        <taxon>Chloroflexota</taxon>
        <taxon>Anaerolineae</taxon>
        <taxon>Anaerolineales</taxon>
        <taxon>Anaerolineaceae</taxon>
        <taxon>Pelolinea</taxon>
    </lineage>
</organism>
<dbReference type="Gene3D" id="3.40.50.2000">
    <property type="entry name" value="Glycogen Phosphorylase B"/>
    <property type="match status" value="2"/>
</dbReference>
<dbReference type="PANTHER" id="PTHR45947:SF3">
    <property type="entry name" value="SULFOQUINOVOSYL TRANSFERASE SQD2"/>
    <property type="match status" value="1"/>
</dbReference>
<gene>
    <name evidence="2" type="ORF">DFR64_2479</name>
</gene>
<dbReference type="InterPro" id="IPR050194">
    <property type="entry name" value="Glycosyltransferase_grp1"/>
</dbReference>
<proteinExistence type="predicted"/>
<evidence type="ECO:0000259" key="1">
    <source>
        <dbReference type="Pfam" id="PF13439"/>
    </source>
</evidence>
<comment type="caution">
    <text evidence="2">The sequence shown here is derived from an EMBL/GenBank/DDBJ whole genome shotgun (WGS) entry which is preliminary data.</text>
</comment>
<reference evidence="2 3" key="1">
    <citation type="submission" date="2018-08" db="EMBL/GenBank/DDBJ databases">
        <title>Genomic Encyclopedia of Type Strains, Phase IV (KMG-IV): sequencing the most valuable type-strain genomes for metagenomic binning, comparative biology and taxonomic classification.</title>
        <authorList>
            <person name="Goeker M."/>
        </authorList>
    </citation>
    <scope>NUCLEOTIDE SEQUENCE [LARGE SCALE GENOMIC DNA]</scope>
    <source>
        <strain evidence="2 3">DSM 23923</strain>
    </source>
</reference>
<dbReference type="EMBL" id="QUMS01000003">
    <property type="protein sequence ID" value="REG07274.1"/>
    <property type="molecule type" value="Genomic_DNA"/>
</dbReference>
<protein>
    <submittedName>
        <fullName evidence="2">Glycosyltransferase involved in cell wall biosynthesis</fullName>
    </submittedName>
</protein>
<keyword evidence="3" id="KW-1185">Reference proteome</keyword>
<sequence length="380" mass="41994">MADLRGLRVTMIIQSYLPRLGGAEKQLAAVCRRLRQRGLEPSIVTRRYAGMAAFEIIDGTPVYRVPAPQPKPLAAFCYLFFGYFKIRSLRPQVLHAHELLSPSDLGILVKHSLGCPLVVKVLRGGKLGDLDKLHNRRTGRTRIARLNKDVDIFLTISHEINQELAAEGIDPARCRFLPNGVDTQIYKPVPEREKKEIRARLGLPQGFICLYSGRLAPEKGLSTLLQSWHSVCERHPQARLLILGSGEMEAELRQAAGEQVIFGGYVPDPCLYYQASDLFVLPSETEGLSNAMLEAMACGLPVAATRVGAAVELVQNGENGRLISVGDTAELTEALEFFQSNPKESLRMGRNGMELVRREYSLDQTVERLTSIYAELAGGG</sequence>
<evidence type="ECO:0000313" key="2">
    <source>
        <dbReference type="EMBL" id="REG07274.1"/>
    </source>
</evidence>
<accession>A0A347ZW94</accession>
<dbReference type="InterPro" id="IPR028098">
    <property type="entry name" value="Glyco_trans_4-like_N"/>
</dbReference>
<feature type="domain" description="Glycosyltransferase subfamily 4-like N-terminal" evidence="1">
    <location>
        <begin position="21"/>
        <end position="184"/>
    </location>
</feature>
<dbReference type="PANTHER" id="PTHR45947">
    <property type="entry name" value="SULFOQUINOVOSYL TRANSFERASE SQD2"/>
    <property type="match status" value="1"/>
</dbReference>
<evidence type="ECO:0000313" key="3">
    <source>
        <dbReference type="Proteomes" id="UP000256388"/>
    </source>
</evidence>
<dbReference type="AlphaFoldDB" id="A0A347ZW94"/>
<name>A0A347ZW94_9CHLR</name>
<dbReference type="SUPFAM" id="SSF53756">
    <property type="entry name" value="UDP-Glycosyltransferase/glycogen phosphorylase"/>
    <property type="match status" value="1"/>
</dbReference>
<dbReference type="OrthoDB" id="9804196at2"/>